<protein>
    <submittedName>
        <fullName evidence="2">Phage holin family protein</fullName>
    </submittedName>
</protein>
<gene>
    <name evidence="2" type="ORF">RT717_27070</name>
</gene>
<feature type="transmembrane region" description="Helical" evidence="1">
    <location>
        <begin position="73"/>
        <end position="94"/>
    </location>
</feature>
<keyword evidence="1" id="KW-0472">Membrane</keyword>
<keyword evidence="3" id="KW-1185">Reference proteome</keyword>
<organism evidence="2 3">
    <name type="scientific">Imperialibacter roseus</name>
    <dbReference type="NCBI Taxonomy" id="1324217"/>
    <lineage>
        <taxon>Bacteria</taxon>
        <taxon>Pseudomonadati</taxon>
        <taxon>Bacteroidota</taxon>
        <taxon>Cytophagia</taxon>
        <taxon>Cytophagales</taxon>
        <taxon>Flammeovirgaceae</taxon>
        <taxon>Imperialibacter</taxon>
    </lineage>
</organism>
<feature type="transmembrane region" description="Helical" evidence="1">
    <location>
        <begin position="36"/>
        <end position="61"/>
    </location>
</feature>
<evidence type="ECO:0000313" key="3">
    <source>
        <dbReference type="Proteomes" id="UP001302349"/>
    </source>
</evidence>
<keyword evidence="1" id="KW-1133">Transmembrane helix</keyword>
<keyword evidence="1" id="KW-0812">Transmembrane</keyword>
<sequence>MSKFLKIDELIDSVTEYVRIKIELVKLNMIEELSGILAQLIALFLILTVFMFFLFFGSITLSTFLNYLWSSAYLGYGAVTCFYLLALLFFVYLLQSGKLKDAVENQITKAMKEKEALTEKSIEEDE</sequence>
<name>A0ABZ0IP31_9BACT</name>
<dbReference type="RefSeq" id="WP_317489439.1">
    <property type="nucleotide sequence ID" value="NZ_CP136051.1"/>
</dbReference>
<reference evidence="2 3" key="1">
    <citation type="journal article" date="2023" name="Microbiol. Resour. Announc.">
        <title>Complete Genome Sequence of Imperialibacter roseus strain P4T.</title>
        <authorList>
            <person name="Tizabi D.R."/>
            <person name="Bachvaroff T."/>
            <person name="Hill R.T."/>
        </authorList>
    </citation>
    <scope>NUCLEOTIDE SEQUENCE [LARGE SCALE GENOMIC DNA]</scope>
    <source>
        <strain evidence="2 3">P4T</strain>
    </source>
</reference>
<dbReference type="Pfam" id="PF07332">
    <property type="entry name" value="Phage_holin_3_6"/>
    <property type="match status" value="1"/>
</dbReference>
<dbReference type="InterPro" id="IPR009937">
    <property type="entry name" value="Phage_holin_3_6"/>
</dbReference>
<dbReference type="EMBL" id="CP136051">
    <property type="protein sequence ID" value="WOK06735.1"/>
    <property type="molecule type" value="Genomic_DNA"/>
</dbReference>
<evidence type="ECO:0000256" key="1">
    <source>
        <dbReference type="SAM" id="Phobius"/>
    </source>
</evidence>
<evidence type="ECO:0000313" key="2">
    <source>
        <dbReference type="EMBL" id="WOK06735.1"/>
    </source>
</evidence>
<proteinExistence type="predicted"/>
<accession>A0ABZ0IP31</accession>
<dbReference type="Proteomes" id="UP001302349">
    <property type="component" value="Chromosome"/>
</dbReference>